<sequence length="124" mass="13812">MKVGFDLSDIVQPGPVGHDSPRGVRIDAKAARQMLPEPGCYVVFPQCEADSRSIETMTDRRVHGPAEATFLCPDAEIGMLVITHHGLPYRQPEHSHYSGNVNDDQRQKSEPPKTEIQTVAHQER</sequence>
<proteinExistence type="predicted"/>
<evidence type="ECO:0000313" key="2">
    <source>
        <dbReference type="EMBL" id="MBB6000053.1"/>
    </source>
</evidence>
<evidence type="ECO:0000313" key="3">
    <source>
        <dbReference type="Proteomes" id="UP000578077"/>
    </source>
</evidence>
<dbReference type="AlphaFoldDB" id="A0A841EG91"/>
<feature type="region of interest" description="Disordered" evidence="1">
    <location>
        <begin position="89"/>
        <end position="124"/>
    </location>
</feature>
<feature type="compositionally biased region" description="Polar residues" evidence="1">
    <location>
        <begin position="115"/>
        <end position="124"/>
    </location>
</feature>
<keyword evidence="3" id="KW-1185">Reference proteome</keyword>
<dbReference type="Proteomes" id="UP000578077">
    <property type="component" value="Unassembled WGS sequence"/>
</dbReference>
<dbReference type="EMBL" id="JACHLY010000001">
    <property type="protein sequence ID" value="MBB6000053.1"/>
    <property type="molecule type" value="Genomic_DNA"/>
</dbReference>
<evidence type="ECO:0000256" key="1">
    <source>
        <dbReference type="SAM" id="MobiDB-lite"/>
    </source>
</evidence>
<accession>A0A841EG91</accession>
<gene>
    <name evidence="2" type="ORF">HNR25_003804</name>
</gene>
<feature type="compositionally biased region" description="Basic and acidic residues" evidence="1">
    <location>
        <begin position="103"/>
        <end position="113"/>
    </location>
</feature>
<comment type="caution">
    <text evidence="2">The sequence shown here is derived from an EMBL/GenBank/DDBJ whole genome shotgun (WGS) entry which is preliminary data.</text>
</comment>
<name>A0A841EG91_9ACTN</name>
<reference evidence="2 3" key="1">
    <citation type="submission" date="2020-08" db="EMBL/GenBank/DDBJ databases">
        <title>Sequencing the genomes of 1000 actinobacteria strains.</title>
        <authorList>
            <person name="Klenk H.-P."/>
        </authorList>
    </citation>
    <scope>NUCLEOTIDE SEQUENCE [LARGE SCALE GENOMIC DNA]</scope>
    <source>
        <strain evidence="2 3">DSM 44593</strain>
    </source>
</reference>
<organism evidence="2 3">
    <name type="scientific">Streptomonospora salina</name>
    <dbReference type="NCBI Taxonomy" id="104205"/>
    <lineage>
        <taxon>Bacteria</taxon>
        <taxon>Bacillati</taxon>
        <taxon>Actinomycetota</taxon>
        <taxon>Actinomycetes</taxon>
        <taxon>Streptosporangiales</taxon>
        <taxon>Nocardiopsidaceae</taxon>
        <taxon>Streptomonospora</taxon>
    </lineage>
</organism>
<protein>
    <submittedName>
        <fullName evidence="2">Uncharacterized protein</fullName>
    </submittedName>
</protein>